<accession>A0ABP7BE79</accession>
<reference evidence="3" key="1">
    <citation type="journal article" date="2019" name="Int. J. Syst. Evol. Microbiol.">
        <title>The Global Catalogue of Microorganisms (GCM) 10K type strain sequencing project: providing services to taxonomists for standard genome sequencing and annotation.</title>
        <authorList>
            <consortium name="The Broad Institute Genomics Platform"/>
            <consortium name="The Broad Institute Genome Sequencing Center for Infectious Disease"/>
            <person name="Wu L."/>
            <person name="Ma J."/>
        </authorList>
    </citation>
    <scope>NUCLEOTIDE SEQUENCE [LARGE SCALE GENOMIC DNA]</scope>
    <source>
        <strain evidence="3">JCM 16904</strain>
    </source>
</reference>
<protein>
    <submittedName>
        <fullName evidence="2">Alpha/beta hydrolase</fullName>
    </submittedName>
</protein>
<keyword evidence="3" id="KW-1185">Reference proteome</keyword>
<dbReference type="RefSeq" id="WP_344875637.1">
    <property type="nucleotide sequence ID" value="NZ_BAAAZP010000036.1"/>
</dbReference>
<dbReference type="GO" id="GO:0016787">
    <property type="term" value="F:hydrolase activity"/>
    <property type="evidence" value="ECO:0007669"/>
    <property type="project" value="UniProtKB-KW"/>
</dbReference>
<evidence type="ECO:0000259" key="1">
    <source>
        <dbReference type="Pfam" id="PF08386"/>
    </source>
</evidence>
<feature type="domain" description="Peptidase S33 tripeptidyl aminopeptidase-like C-terminal" evidence="1">
    <location>
        <begin position="333"/>
        <end position="427"/>
    </location>
</feature>
<dbReference type="Proteomes" id="UP001500902">
    <property type="component" value="Unassembled WGS sequence"/>
</dbReference>
<name>A0ABP7BE79_9ACTN</name>
<keyword evidence="2" id="KW-0378">Hydrolase</keyword>
<dbReference type="EMBL" id="BAAAZP010000036">
    <property type="protein sequence ID" value="GAA3658111.1"/>
    <property type="molecule type" value="Genomic_DNA"/>
</dbReference>
<gene>
    <name evidence="2" type="ORF">GCM10022224_021720</name>
</gene>
<organism evidence="2 3">
    <name type="scientific">Nonomuraea antimicrobica</name>
    <dbReference type="NCBI Taxonomy" id="561173"/>
    <lineage>
        <taxon>Bacteria</taxon>
        <taxon>Bacillati</taxon>
        <taxon>Actinomycetota</taxon>
        <taxon>Actinomycetes</taxon>
        <taxon>Streptosporangiales</taxon>
        <taxon>Streptosporangiaceae</taxon>
        <taxon>Nonomuraea</taxon>
    </lineage>
</organism>
<dbReference type="Gene3D" id="3.40.50.1820">
    <property type="entry name" value="alpha/beta hydrolase"/>
    <property type="match status" value="1"/>
</dbReference>
<dbReference type="SUPFAM" id="SSF53474">
    <property type="entry name" value="alpha/beta-Hydrolases"/>
    <property type="match status" value="1"/>
</dbReference>
<dbReference type="InterPro" id="IPR013595">
    <property type="entry name" value="Pept_S33_TAP-like_C"/>
</dbReference>
<sequence length="437" mass="46967">MPVDWARPGGARTEIDLARMPARDPVRSMGALVVNTGEGSTVQGVRQRPDTVSELARWFDVVLVEPRGIGDRGSPAMVRCSVPQPDPRRLQMAPGRAAWRAYARDNAAYDRSCRIAAGPAYAGLTSWQVAHDLDALRAALGERRLRYFGNGYGAVYGQAYLELFPRRVERMYLEGVPDHGEPGVGRRLIAHARAAERQLARFRDWCAAHLGCPLDDDAVSVLDGLLDGAPLPGPGRTLDDRRIAAAVFAGLVPRRWPELARALSAAEAGDPGPLAAMADEPPPVAPATVTRSMLCHDFMPAVPGYRRFLAMEERLRAVAPRVGWLSGRYEVGRCLGLSGRPAWPPRPVHLGKGPSVLVGIGRLDTVGPASASARLAARIPGATTLWHGDGHGAYLEQGAAKLRATCLRARVHAYLVNGRPPPPRTLCPAELTAGHGS</sequence>
<evidence type="ECO:0000313" key="2">
    <source>
        <dbReference type="EMBL" id="GAA3658111.1"/>
    </source>
</evidence>
<evidence type="ECO:0000313" key="3">
    <source>
        <dbReference type="Proteomes" id="UP001500902"/>
    </source>
</evidence>
<dbReference type="Pfam" id="PF08386">
    <property type="entry name" value="Abhydrolase_4"/>
    <property type="match status" value="1"/>
</dbReference>
<dbReference type="InterPro" id="IPR029058">
    <property type="entry name" value="AB_hydrolase_fold"/>
</dbReference>
<comment type="caution">
    <text evidence="2">The sequence shown here is derived from an EMBL/GenBank/DDBJ whole genome shotgun (WGS) entry which is preliminary data.</text>
</comment>
<proteinExistence type="predicted"/>